<dbReference type="AlphaFoldDB" id="A0A8H4VU03"/>
<sequence length="140" mass="14187">MIFGTTFFAMVAAVVAATGASAVAVANIASEAEIMHFIATTDAKLTFIGNPIQRRNALDTTVVYCSSRVDNVCGGACTVYSGGPTCLNAPDTQCLSATSNVGFCDRGGCGGSCNEFASCGTRLSNNFCFTPGTASILVGA</sequence>
<evidence type="ECO:0000256" key="1">
    <source>
        <dbReference type="SAM" id="SignalP"/>
    </source>
</evidence>
<comment type="caution">
    <text evidence="2">The sequence shown here is derived from an EMBL/GenBank/DDBJ whole genome shotgun (WGS) entry which is preliminary data.</text>
</comment>
<proteinExistence type="predicted"/>
<gene>
    <name evidence="2" type="ORF">D9613_009092</name>
</gene>
<evidence type="ECO:0000313" key="3">
    <source>
        <dbReference type="Proteomes" id="UP000521872"/>
    </source>
</evidence>
<dbReference type="EMBL" id="JAACJL010000002">
    <property type="protein sequence ID" value="KAF4622137.1"/>
    <property type="molecule type" value="Genomic_DNA"/>
</dbReference>
<evidence type="ECO:0000313" key="2">
    <source>
        <dbReference type="EMBL" id="KAF4622137.1"/>
    </source>
</evidence>
<dbReference type="Proteomes" id="UP000521872">
    <property type="component" value="Unassembled WGS sequence"/>
</dbReference>
<accession>A0A8H4VU03</accession>
<keyword evidence="1" id="KW-0732">Signal</keyword>
<reference evidence="2 3" key="1">
    <citation type="submission" date="2019-12" db="EMBL/GenBank/DDBJ databases">
        <authorList>
            <person name="Floudas D."/>
            <person name="Bentzer J."/>
            <person name="Ahren D."/>
            <person name="Johansson T."/>
            <person name="Persson P."/>
            <person name="Tunlid A."/>
        </authorList>
    </citation>
    <scope>NUCLEOTIDE SEQUENCE [LARGE SCALE GENOMIC DNA]</scope>
    <source>
        <strain evidence="2 3">CBS 102.39</strain>
    </source>
</reference>
<organism evidence="2 3">
    <name type="scientific">Agrocybe pediades</name>
    <dbReference type="NCBI Taxonomy" id="84607"/>
    <lineage>
        <taxon>Eukaryota</taxon>
        <taxon>Fungi</taxon>
        <taxon>Dikarya</taxon>
        <taxon>Basidiomycota</taxon>
        <taxon>Agaricomycotina</taxon>
        <taxon>Agaricomycetes</taxon>
        <taxon>Agaricomycetidae</taxon>
        <taxon>Agaricales</taxon>
        <taxon>Agaricineae</taxon>
        <taxon>Strophariaceae</taxon>
        <taxon>Agrocybe</taxon>
    </lineage>
</organism>
<feature type="signal peptide" evidence="1">
    <location>
        <begin position="1"/>
        <end position="22"/>
    </location>
</feature>
<name>A0A8H4VU03_9AGAR</name>
<feature type="chain" id="PRO_5034712464" evidence="1">
    <location>
        <begin position="23"/>
        <end position="140"/>
    </location>
</feature>
<protein>
    <submittedName>
        <fullName evidence="2">Uncharacterized protein</fullName>
    </submittedName>
</protein>
<keyword evidence="3" id="KW-1185">Reference proteome</keyword>